<name>A0A0F7VK07_PENBI</name>
<dbReference type="AlphaFoldDB" id="A0A0F7VK07"/>
<evidence type="ECO:0000313" key="2">
    <source>
        <dbReference type="Proteomes" id="UP000042958"/>
    </source>
</evidence>
<evidence type="ECO:0008006" key="3">
    <source>
        <dbReference type="Google" id="ProtNLM"/>
    </source>
</evidence>
<dbReference type="EMBL" id="CDHK01000004">
    <property type="protein sequence ID" value="CEO60587.1"/>
    <property type="molecule type" value="Genomic_DNA"/>
</dbReference>
<organism evidence="1 2">
    <name type="scientific">Penicillium brasilianum</name>
    <dbReference type="NCBI Taxonomy" id="104259"/>
    <lineage>
        <taxon>Eukaryota</taxon>
        <taxon>Fungi</taxon>
        <taxon>Dikarya</taxon>
        <taxon>Ascomycota</taxon>
        <taxon>Pezizomycotina</taxon>
        <taxon>Eurotiomycetes</taxon>
        <taxon>Eurotiomycetidae</taxon>
        <taxon>Eurotiales</taxon>
        <taxon>Aspergillaceae</taxon>
        <taxon>Penicillium</taxon>
    </lineage>
</organism>
<evidence type="ECO:0000313" key="1">
    <source>
        <dbReference type="EMBL" id="CEO60587.1"/>
    </source>
</evidence>
<protein>
    <recommendedName>
        <fullName evidence="3">ABM domain-containing protein</fullName>
    </recommendedName>
</protein>
<dbReference type="OrthoDB" id="3830579at2759"/>
<accession>A0A0F7VK07</accession>
<dbReference type="STRING" id="104259.A0A0F7VK07"/>
<gene>
    <name evidence="1" type="ORF">PMG11_05207</name>
</gene>
<reference evidence="2" key="1">
    <citation type="journal article" date="2015" name="Genome Announc.">
        <title>Draft genome sequence of the fungus Penicillium brasilianum MG11.</title>
        <authorList>
            <person name="Horn F."/>
            <person name="Linde J."/>
            <person name="Mattern D.J."/>
            <person name="Walther G."/>
            <person name="Guthke R."/>
            <person name="Brakhage A.A."/>
            <person name="Valiante V."/>
        </authorList>
    </citation>
    <scope>NUCLEOTIDE SEQUENCE [LARGE SCALE GENOMIC DNA]</scope>
    <source>
        <strain evidence="2">MG11</strain>
    </source>
</reference>
<sequence>MAQISSEFVFFKVKSDVKPEDPTSGLGEGLMKVFCATQQQSGHYSSAWGRTVEDPNMLVWVIEWTDARCAILSSLLEPFLEEDQPVTAIYATLSPPISSTNTLTENPVTELCFLLVASEMSPYETRQLDADLVNFRTALLEQLPQEAAPRSWSMGHVERPRTVKHDKSPNGLATVHLLAVGWETVETHNNAKKTKVFVDGITPIREKLLLPPVPELEMKHVRFQKV</sequence>
<proteinExistence type="predicted"/>
<keyword evidence="2" id="KW-1185">Reference proteome</keyword>
<dbReference type="Proteomes" id="UP000042958">
    <property type="component" value="Unassembled WGS sequence"/>
</dbReference>